<sequence>MQGRHPGRRGRTGSDQRHELMRKIGVGYGMGRRIPIGVPYATPGVLAA</sequence>
<dbReference type="Proteomes" id="UP000287519">
    <property type="component" value="Unassembled WGS sequence"/>
</dbReference>
<dbReference type="AlphaFoldDB" id="A0A402C008"/>
<evidence type="ECO:0000313" key="2">
    <source>
        <dbReference type="Proteomes" id="UP000287519"/>
    </source>
</evidence>
<reference evidence="1 2" key="1">
    <citation type="submission" date="2018-11" db="EMBL/GenBank/DDBJ databases">
        <title>Microbial catabolism of amino acid.</title>
        <authorList>
            <person name="Hibi M."/>
            <person name="Ogawa J."/>
        </authorList>
    </citation>
    <scope>NUCLEOTIDE SEQUENCE [LARGE SCALE GENOMIC DNA]</scope>
    <source>
        <strain evidence="1 2">C31-06</strain>
    </source>
</reference>
<dbReference type="EMBL" id="BHYM01000005">
    <property type="protein sequence ID" value="GCE36939.1"/>
    <property type="molecule type" value="Genomic_DNA"/>
</dbReference>
<comment type="caution">
    <text evidence="1">The sequence shown here is derived from an EMBL/GenBank/DDBJ whole genome shotgun (WGS) entry which is preliminary data.</text>
</comment>
<keyword evidence="2" id="KW-1185">Reference proteome</keyword>
<protein>
    <submittedName>
        <fullName evidence="1">Uncharacterized protein</fullName>
    </submittedName>
</protein>
<evidence type="ECO:0000313" key="1">
    <source>
        <dbReference type="EMBL" id="GCE36939.1"/>
    </source>
</evidence>
<proteinExistence type="predicted"/>
<accession>A0A402C008</accession>
<gene>
    <name evidence="1" type="ORF">Rhow_005939</name>
</gene>
<organism evidence="1 2">
    <name type="scientific">Rhodococcus wratislaviensis</name>
    <name type="common">Tsukamurella wratislaviensis</name>
    <dbReference type="NCBI Taxonomy" id="44752"/>
    <lineage>
        <taxon>Bacteria</taxon>
        <taxon>Bacillati</taxon>
        <taxon>Actinomycetota</taxon>
        <taxon>Actinomycetes</taxon>
        <taxon>Mycobacteriales</taxon>
        <taxon>Nocardiaceae</taxon>
        <taxon>Rhodococcus</taxon>
    </lineage>
</organism>
<name>A0A402C008_RHOWR</name>